<dbReference type="EMBL" id="JBAHYK010000560">
    <property type="protein sequence ID" value="KAL0572968.1"/>
    <property type="molecule type" value="Genomic_DNA"/>
</dbReference>
<dbReference type="SUPFAM" id="SSF51197">
    <property type="entry name" value="Clavaminate synthase-like"/>
    <property type="match status" value="1"/>
</dbReference>
<feature type="compositionally biased region" description="Polar residues" evidence="1">
    <location>
        <begin position="395"/>
        <end position="410"/>
    </location>
</feature>
<protein>
    <recommendedName>
        <fullName evidence="4">JmjC domain-containing protein</fullName>
    </recommendedName>
</protein>
<feature type="compositionally biased region" description="Basic and acidic residues" evidence="1">
    <location>
        <begin position="568"/>
        <end position="582"/>
    </location>
</feature>
<organism evidence="2 3">
    <name type="scientific">Marasmius crinis-equi</name>
    <dbReference type="NCBI Taxonomy" id="585013"/>
    <lineage>
        <taxon>Eukaryota</taxon>
        <taxon>Fungi</taxon>
        <taxon>Dikarya</taxon>
        <taxon>Basidiomycota</taxon>
        <taxon>Agaricomycotina</taxon>
        <taxon>Agaricomycetes</taxon>
        <taxon>Agaricomycetidae</taxon>
        <taxon>Agaricales</taxon>
        <taxon>Marasmiineae</taxon>
        <taxon>Marasmiaceae</taxon>
        <taxon>Marasmius</taxon>
    </lineage>
</organism>
<evidence type="ECO:0000256" key="1">
    <source>
        <dbReference type="SAM" id="MobiDB-lite"/>
    </source>
</evidence>
<gene>
    <name evidence="2" type="ORF">V5O48_008999</name>
</gene>
<feature type="compositionally biased region" description="Basic and acidic residues" evidence="1">
    <location>
        <begin position="506"/>
        <end position="518"/>
    </location>
</feature>
<accession>A0ABR3FCC3</accession>
<reference evidence="2 3" key="1">
    <citation type="submission" date="2024-02" db="EMBL/GenBank/DDBJ databases">
        <title>A draft genome for the cacao thread blight pathogen Marasmius crinis-equi.</title>
        <authorList>
            <person name="Cohen S.P."/>
            <person name="Baruah I.K."/>
            <person name="Amoako-Attah I."/>
            <person name="Bukari Y."/>
            <person name="Meinhardt L.W."/>
            <person name="Bailey B.A."/>
        </authorList>
    </citation>
    <scope>NUCLEOTIDE SEQUENCE [LARGE SCALE GENOMIC DNA]</scope>
    <source>
        <strain evidence="2 3">GH-76</strain>
    </source>
</reference>
<feature type="region of interest" description="Disordered" evidence="1">
    <location>
        <begin position="488"/>
        <end position="615"/>
    </location>
</feature>
<feature type="compositionally biased region" description="Acidic residues" evidence="1">
    <location>
        <begin position="664"/>
        <end position="674"/>
    </location>
</feature>
<name>A0ABR3FCC3_9AGAR</name>
<feature type="compositionally biased region" description="Basic and acidic residues" evidence="1">
    <location>
        <begin position="527"/>
        <end position="536"/>
    </location>
</feature>
<dbReference type="Proteomes" id="UP001465976">
    <property type="component" value="Unassembled WGS sequence"/>
</dbReference>
<proteinExistence type="predicted"/>
<sequence>MSNGTRNIILEPALSPLLRSMPWFTDFFESDRERLSMLPQELKDTARTLLEVWEATARERPHFRDIVANQSALRPQQKSAGPLAALLFGFRFLDVAAMVHDPPHLEDEAVRTVRETEHLPFAINLVSKAPFDTESLKLGDIDRLCGIGGWPALIREIREELLNEVEEDVGLFVGAQNGTSCSTDRRQLISAATRQLQTISHRSGRISVERQLLNMEAAAFFMNWLFQGNYDLPETRKELLEALKQNAEQENVEFSVSTQAIPDVPNLRQPLLMALAISPLILLCGFAIGKTSKASRLNLLRAWFYLGNDRPPLLIRVECELWRRLTDMARGVKSSRQALREFLDAVEPYLDVAGPESHFFSTKTGFHRDPPVGISDAQDIHELPPGPSAAMAKSGSGSTEVTATRNTTMPFNDTSNSSLYTIEALADWIQSQTTHAMNSTGPVLDPSVILGSLLTRASITTGFFGLPNLTESGVIAYHVPQSLGEVRTGDTAHESHPGSGANSQPHPEHQVGKEHEPQEPPVLADPEPSRSREETPHQPAPPSAAGPEVMLPEVGQDKTLPDALPTEGEGRELPMDQDHVAKEPVCPEIDGGELPSHGDATKAGSNDASLGTDPHSMPLVALEPRRSSRLIDQKAITVVTAASLPAGATTSRVKKRKKIVSAETIEDSDSESQSDGEISHKKARLHSPQVEWSDQEEDGVVGPPDRPPRFVSGTPVPRVLGRSYILANPFGQFVSYRPAVYSHSVLSDIETLIRRSIHTQLGAGVISFFEELSDVLGTHRSDLTLLGDPDTHKVCGIYNYDARNYYEVDDGSMELMMKLSEAPIVVGGDARCDLDEAALAAIGHCATMREAHDLARRDDPVLKGPQHVTATFHDFLGEMKRGRQGNILNFLDIPGIRDRYATPSLSTNMVSHRHTMGFPMFARRANFIPVGDINWHLLASENANHPAHVDANGFATEIFVESGAKLVFLGLPPASEPFYMARIDASKTFELDLSGPESEYVAGVLLMPGNRIVLPPCQPHWVLTVRPALCHGGHFYSAATMEKSMWGIIHTFFWDTVITNSDHEVYHELLFRMAAHWCDCITTDTSTYITKCRKTKEVVFDHLPNILTAHGLIQLMSLTSLISLGALLIGQRYSGASCSALLARYREVSGLCDALGKSLDSWIVANGPNDAQAPYTHLSHHHMLQQLVALLRIAKLANHPERTYKDVRDTLESDRKGDARMLSEVAKVHDKKKTVAWGSLKLSFSDCITMRWSLLDSGDWTLTERHTEPKSL</sequence>
<keyword evidence="3" id="KW-1185">Reference proteome</keyword>
<evidence type="ECO:0000313" key="3">
    <source>
        <dbReference type="Proteomes" id="UP001465976"/>
    </source>
</evidence>
<evidence type="ECO:0000313" key="2">
    <source>
        <dbReference type="EMBL" id="KAL0572968.1"/>
    </source>
</evidence>
<feature type="region of interest" description="Disordered" evidence="1">
    <location>
        <begin position="387"/>
        <end position="410"/>
    </location>
</feature>
<feature type="region of interest" description="Disordered" evidence="1">
    <location>
        <begin position="647"/>
        <end position="712"/>
    </location>
</feature>
<comment type="caution">
    <text evidence="2">The sequence shown here is derived from an EMBL/GenBank/DDBJ whole genome shotgun (WGS) entry which is preliminary data.</text>
</comment>
<evidence type="ECO:0008006" key="4">
    <source>
        <dbReference type="Google" id="ProtNLM"/>
    </source>
</evidence>